<evidence type="ECO:0000256" key="5">
    <source>
        <dbReference type="NCBIfam" id="TIGR02228"/>
    </source>
</evidence>
<keyword evidence="8" id="KW-1185">Reference proteome</keyword>
<gene>
    <name evidence="7" type="ORF">ABID56_002330</name>
</gene>
<dbReference type="Proteomes" id="UP001549167">
    <property type="component" value="Unassembled WGS sequence"/>
</dbReference>
<name>A0ABV2KXT5_9BACI</name>
<evidence type="ECO:0000256" key="2">
    <source>
        <dbReference type="ARBA" id="ARBA00022692"/>
    </source>
</evidence>
<dbReference type="GO" id="GO:0016787">
    <property type="term" value="F:hydrolase activity"/>
    <property type="evidence" value="ECO:0007669"/>
    <property type="project" value="UniProtKB-KW"/>
</dbReference>
<dbReference type="NCBIfam" id="NF046067">
    <property type="entry name" value="SigPepSipWBacil"/>
    <property type="match status" value="1"/>
</dbReference>
<keyword evidence="4 6" id="KW-0472">Membrane</keyword>
<dbReference type="RefSeq" id="WP_354221327.1">
    <property type="nucleotide sequence ID" value="NZ_JBEPMX010000013.1"/>
</dbReference>
<sequence>MKAKTMKWLSCIMNTMLVGLLVTIFVLVMTNISTGGSPSIFGQELKVVYSGSMEPEIQTGSIIGINQNYDVRNLAEQDIIMFQEEEGTYVTHRIIEVINNDGQLMFRTKGDNNNAADSNAVLPDNIYGQYSGLHVPYIGYVMDFANSNIGLMILLVVPGLWLIVWSVKTIISAYREEKQSHQPDQPSLNEHAS</sequence>
<keyword evidence="7" id="KW-0378">Hydrolase</keyword>
<feature type="transmembrane region" description="Helical" evidence="6">
    <location>
        <begin position="149"/>
        <end position="171"/>
    </location>
</feature>
<evidence type="ECO:0000256" key="4">
    <source>
        <dbReference type="ARBA" id="ARBA00023136"/>
    </source>
</evidence>
<dbReference type="InterPro" id="IPR036286">
    <property type="entry name" value="LexA/Signal_pep-like_sf"/>
</dbReference>
<dbReference type="InterPro" id="IPR001733">
    <property type="entry name" value="Peptidase_S26B"/>
</dbReference>
<keyword evidence="2 6" id="KW-0812">Transmembrane</keyword>
<comment type="subcellular location">
    <subcellularLocation>
        <location evidence="1">Membrane</location>
    </subcellularLocation>
</comment>
<reference evidence="7 8" key="1">
    <citation type="submission" date="2024-06" db="EMBL/GenBank/DDBJ databases">
        <title>Genomic Encyclopedia of Type Strains, Phase IV (KMG-IV): sequencing the most valuable type-strain genomes for metagenomic binning, comparative biology and taxonomic classification.</title>
        <authorList>
            <person name="Goeker M."/>
        </authorList>
    </citation>
    <scope>NUCLEOTIDE SEQUENCE [LARGE SCALE GENOMIC DNA]</scope>
    <source>
        <strain evidence="7 8">DSM 23520</strain>
    </source>
</reference>
<organism evidence="7 8">
    <name type="scientific">Alkalibacillus flavidus</name>
    <dbReference type="NCBI Taxonomy" id="546021"/>
    <lineage>
        <taxon>Bacteria</taxon>
        <taxon>Bacillati</taxon>
        <taxon>Bacillota</taxon>
        <taxon>Bacilli</taxon>
        <taxon>Bacillales</taxon>
        <taxon>Bacillaceae</taxon>
        <taxon>Alkalibacillus</taxon>
    </lineage>
</organism>
<dbReference type="PRINTS" id="PR00728">
    <property type="entry name" value="SIGNALPTASE"/>
</dbReference>
<proteinExistence type="predicted"/>
<evidence type="ECO:0000313" key="8">
    <source>
        <dbReference type="Proteomes" id="UP001549167"/>
    </source>
</evidence>
<dbReference type="EMBL" id="JBEPMX010000013">
    <property type="protein sequence ID" value="MET3684204.1"/>
    <property type="molecule type" value="Genomic_DNA"/>
</dbReference>
<dbReference type="SUPFAM" id="SSF51306">
    <property type="entry name" value="LexA/Signal peptidase"/>
    <property type="match status" value="1"/>
</dbReference>
<dbReference type="PANTHER" id="PTHR10806">
    <property type="entry name" value="SIGNAL PEPTIDASE COMPLEX CATALYTIC SUBUNIT SEC11"/>
    <property type="match status" value="1"/>
</dbReference>
<protein>
    <recommendedName>
        <fullName evidence="5">Signal peptidase I</fullName>
        <ecNumber evidence="5">3.4.21.89</ecNumber>
    </recommendedName>
</protein>
<accession>A0ABV2KXT5</accession>
<dbReference type="NCBIfam" id="TIGR02228">
    <property type="entry name" value="sigpep_I_arch"/>
    <property type="match status" value="1"/>
</dbReference>
<evidence type="ECO:0000256" key="3">
    <source>
        <dbReference type="ARBA" id="ARBA00022989"/>
    </source>
</evidence>
<comment type="caution">
    <text evidence="7">The sequence shown here is derived from an EMBL/GenBank/DDBJ whole genome shotgun (WGS) entry which is preliminary data.</text>
</comment>
<dbReference type="PANTHER" id="PTHR10806:SF6">
    <property type="entry name" value="SIGNAL PEPTIDASE COMPLEX CATALYTIC SUBUNIT SEC11"/>
    <property type="match status" value="1"/>
</dbReference>
<keyword evidence="3 6" id="KW-1133">Transmembrane helix</keyword>
<evidence type="ECO:0000256" key="6">
    <source>
        <dbReference type="SAM" id="Phobius"/>
    </source>
</evidence>
<dbReference type="InterPro" id="IPR019533">
    <property type="entry name" value="Peptidase_S26"/>
</dbReference>
<evidence type="ECO:0000313" key="7">
    <source>
        <dbReference type="EMBL" id="MET3684204.1"/>
    </source>
</evidence>
<evidence type="ECO:0000256" key="1">
    <source>
        <dbReference type="ARBA" id="ARBA00004370"/>
    </source>
</evidence>
<dbReference type="EC" id="3.4.21.89" evidence="5"/>
<dbReference type="CDD" id="cd06530">
    <property type="entry name" value="S26_SPase_I"/>
    <property type="match status" value="1"/>
</dbReference>